<gene>
    <name evidence="1" type="ORF">J2Z28_002441</name>
</gene>
<proteinExistence type="predicted"/>
<dbReference type="EMBL" id="JAGIKV010000007">
    <property type="protein sequence ID" value="MBP2245823.1"/>
    <property type="molecule type" value="Genomic_DNA"/>
</dbReference>
<sequence>MDKILHMEIPIITSYPRNANFIAILSGQHPYFEDWLLMNHIQLASTIDEKQKFWIYFYEPLSRQYHPLLNKQELQKETFVDLKIDLINFLTTNLDKNFYIYLSVDTYYISAYSNQTKHYAHDLFIYGYSTKENIFYIADFFENGKYNFCSASFEEIENAFYSQYPEKNVEFDSIQLLSLNSSKKYIFDVSYFEKLILEYMHSNKTFETYRLIDSYTLDHTFGMNVYDDLTEQIINMPPSASMVKAFHIVSDHKKLMLTRIKYLYEHKIINDENLYNMFEKIYHLSLVMRNSSLKNLVSGVDLSSQIKYVKELKEQETLALCKLLRNIRLHK</sequence>
<reference evidence="1 2" key="1">
    <citation type="submission" date="2021-03" db="EMBL/GenBank/DDBJ databases">
        <title>Genomic Encyclopedia of Type Strains, Phase IV (KMG-IV): sequencing the most valuable type-strain genomes for metagenomic binning, comparative biology and taxonomic classification.</title>
        <authorList>
            <person name="Goeker M."/>
        </authorList>
    </citation>
    <scope>NUCLEOTIDE SEQUENCE [LARGE SCALE GENOMIC DNA]</scope>
    <source>
        <strain evidence="1 2">DSM 21292</strain>
    </source>
</reference>
<dbReference type="Proteomes" id="UP000810207">
    <property type="component" value="Unassembled WGS sequence"/>
</dbReference>
<keyword evidence="2" id="KW-1185">Reference proteome</keyword>
<evidence type="ECO:0000313" key="1">
    <source>
        <dbReference type="EMBL" id="MBP2245823.1"/>
    </source>
</evidence>
<evidence type="ECO:0000313" key="2">
    <source>
        <dbReference type="Proteomes" id="UP000810207"/>
    </source>
</evidence>
<comment type="caution">
    <text evidence="1">The sequence shown here is derived from an EMBL/GenBank/DDBJ whole genome shotgun (WGS) entry which is preliminary data.</text>
</comment>
<protein>
    <recommendedName>
        <fullName evidence="3">Butirosin biosynthesis protein H N-terminal domain-containing protein</fullName>
    </recommendedName>
</protein>
<organism evidence="1 2">
    <name type="scientific">Paenibacillus xylanexedens</name>
    <dbReference type="NCBI Taxonomy" id="528191"/>
    <lineage>
        <taxon>Bacteria</taxon>
        <taxon>Bacillati</taxon>
        <taxon>Bacillota</taxon>
        <taxon>Bacilli</taxon>
        <taxon>Bacillales</taxon>
        <taxon>Paenibacillaceae</taxon>
        <taxon>Paenibacillus</taxon>
    </lineage>
</organism>
<dbReference type="RefSeq" id="WP_211082636.1">
    <property type="nucleotide sequence ID" value="NZ_JAGIKV010000007.1"/>
</dbReference>
<accession>A0ABS4RSF9</accession>
<name>A0ABS4RSF9_PAEXY</name>
<evidence type="ECO:0008006" key="3">
    <source>
        <dbReference type="Google" id="ProtNLM"/>
    </source>
</evidence>